<feature type="transmembrane region" description="Helical" evidence="8">
    <location>
        <begin position="289"/>
        <end position="313"/>
    </location>
</feature>
<evidence type="ECO:0000256" key="6">
    <source>
        <dbReference type="ARBA" id="ARBA00023136"/>
    </source>
</evidence>
<dbReference type="PROSITE" id="PS50850">
    <property type="entry name" value="MFS"/>
    <property type="match status" value="1"/>
</dbReference>
<organism evidence="10 11">
    <name type="scientific">Longimicrobium terrae</name>
    <dbReference type="NCBI Taxonomy" id="1639882"/>
    <lineage>
        <taxon>Bacteria</taxon>
        <taxon>Pseudomonadati</taxon>
        <taxon>Gemmatimonadota</taxon>
        <taxon>Longimicrobiia</taxon>
        <taxon>Longimicrobiales</taxon>
        <taxon>Longimicrobiaceae</taxon>
        <taxon>Longimicrobium</taxon>
    </lineage>
</organism>
<evidence type="ECO:0000256" key="7">
    <source>
        <dbReference type="SAM" id="MobiDB-lite"/>
    </source>
</evidence>
<comment type="caution">
    <text evidence="10">The sequence shown here is derived from an EMBL/GenBank/DDBJ whole genome shotgun (WGS) entry which is preliminary data.</text>
</comment>
<feature type="region of interest" description="Disordered" evidence="7">
    <location>
        <begin position="1"/>
        <end position="20"/>
    </location>
</feature>
<dbReference type="CDD" id="cd17503">
    <property type="entry name" value="MFS_LmrB_MDR_like"/>
    <property type="match status" value="1"/>
</dbReference>
<evidence type="ECO:0000256" key="2">
    <source>
        <dbReference type="ARBA" id="ARBA00022448"/>
    </source>
</evidence>
<dbReference type="InterPro" id="IPR011701">
    <property type="entry name" value="MFS"/>
</dbReference>
<dbReference type="InterPro" id="IPR004638">
    <property type="entry name" value="EmrB-like"/>
</dbReference>
<dbReference type="NCBIfam" id="TIGR00711">
    <property type="entry name" value="efflux_EmrB"/>
    <property type="match status" value="1"/>
</dbReference>
<dbReference type="EMBL" id="JACHIA010000003">
    <property type="protein sequence ID" value="MBB6069859.1"/>
    <property type="molecule type" value="Genomic_DNA"/>
</dbReference>
<evidence type="ECO:0000256" key="1">
    <source>
        <dbReference type="ARBA" id="ARBA00004651"/>
    </source>
</evidence>
<sequence length="541" mass="58065">MSTTAIRRSEAAPPPPAASAEPGAYPYRWLILLGLITAAVMEVLDTTIIVVAMPQMSGNLGATPEEIAWVSTSYILANVVVLPMTAFFAATFGRKRYLTFSIILFVVASFLCGTASSLGELVLWRLVQGAGGAALLSTAQATIRQIFKREEQGMVQAIFLLGIIVAPTLGPTLGGWITDNYAWSWCFFINVPIGIVSALLVSTFLNDDPSAVRRSGPVDWSGIALLIAGVGSLQYVLEEGNKKDWFADPMIGFLSVIAAVSLIGLVLWELSPRNKHPVVEFRVLKNRELAASIFLFVVLGFGLFGGAYLFPLFTQTLLGFTPTETGLAMLPGGLATAVMAVACGMMLNGKKPLVDPRILIFAGMGLFILAMWDLGHLTTAAGEADARFPLIIRGLAMGLLFTPINNAAFGSLKPQEAQQAAGLVNLSRQLGGSFGIALISTYLTRHVQYHRADLVANMYAGNPEFQSRYQGMVATLVQHGSSLMDAQKGAYALMDRMLMRQASMLAYNDSWLLILVSFAAVAPAVLLLRKPKGNAAPVDMH</sequence>
<dbReference type="InterPro" id="IPR020846">
    <property type="entry name" value="MFS_dom"/>
</dbReference>
<feature type="transmembrane region" description="Helical" evidence="8">
    <location>
        <begin position="155"/>
        <end position="176"/>
    </location>
</feature>
<keyword evidence="11" id="KW-1185">Reference proteome</keyword>
<evidence type="ECO:0000313" key="11">
    <source>
        <dbReference type="Proteomes" id="UP000582837"/>
    </source>
</evidence>
<dbReference type="InterPro" id="IPR036259">
    <property type="entry name" value="MFS_trans_sf"/>
</dbReference>
<keyword evidence="4 8" id="KW-0812">Transmembrane</keyword>
<name>A0A841GTG3_9BACT</name>
<dbReference type="GO" id="GO:0005886">
    <property type="term" value="C:plasma membrane"/>
    <property type="evidence" value="ECO:0007669"/>
    <property type="project" value="UniProtKB-SubCell"/>
</dbReference>
<feature type="transmembrane region" description="Helical" evidence="8">
    <location>
        <begin position="359"/>
        <end position="378"/>
    </location>
</feature>
<keyword evidence="6 8" id="KW-0472">Membrane</keyword>
<feature type="transmembrane region" description="Helical" evidence="8">
    <location>
        <begin position="390"/>
        <end position="409"/>
    </location>
</feature>
<feature type="transmembrane region" description="Helical" evidence="8">
    <location>
        <begin position="249"/>
        <end position="268"/>
    </location>
</feature>
<comment type="subcellular location">
    <subcellularLocation>
        <location evidence="1">Cell membrane</location>
        <topology evidence="1">Multi-pass membrane protein</topology>
    </subcellularLocation>
</comment>
<keyword evidence="5 8" id="KW-1133">Transmembrane helix</keyword>
<dbReference type="Pfam" id="PF07690">
    <property type="entry name" value="MFS_1"/>
    <property type="match status" value="1"/>
</dbReference>
<reference evidence="10 11" key="1">
    <citation type="submission" date="2020-08" db="EMBL/GenBank/DDBJ databases">
        <title>Genomic Encyclopedia of Type Strains, Phase IV (KMG-IV): sequencing the most valuable type-strain genomes for metagenomic binning, comparative biology and taxonomic classification.</title>
        <authorList>
            <person name="Goeker M."/>
        </authorList>
    </citation>
    <scope>NUCLEOTIDE SEQUENCE [LARGE SCALE GENOMIC DNA]</scope>
    <source>
        <strain evidence="10 11">DSM 29007</strain>
    </source>
</reference>
<dbReference type="Proteomes" id="UP000582837">
    <property type="component" value="Unassembled WGS sequence"/>
</dbReference>
<evidence type="ECO:0000256" key="5">
    <source>
        <dbReference type="ARBA" id="ARBA00022989"/>
    </source>
</evidence>
<dbReference type="RefSeq" id="WP_170036017.1">
    <property type="nucleotide sequence ID" value="NZ_JABDTL010000002.1"/>
</dbReference>
<feature type="transmembrane region" description="Helical" evidence="8">
    <location>
        <begin position="325"/>
        <end position="347"/>
    </location>
</feature>
<evidence type="ECO:0000256" key="8">
    <source>
        <dbReference type="SAM" id="Phobius"/>
    </source>
</evidence>
<proteinExistence type="predicted"/>
<evidence type="ECO:0000256" key="3">
    <source>
        <dbReference type="ARBA" id="ARBA00022475"/>
    </source>
</evidence>
<dbReference type="PANTHER" id="PTHR23501">
    <property type="entry name" value="MAJOR FACILITATOR SUPERFAMILY"/>
    <property type="match status" value="1"/>
</dbReference>
<feature type="transmembrane region" description="Helical" evidence="8">
    <location>
        <begin position="29"/>
        <end position="55"/>
    </location>
</feature>
<evidence type="ECO:0000256" key="4">
    <source>
        <dbReference type="ARBA" id="ARBA00022692"/>
    </source>
</evidence>
<dbReference type="SUPFAM" id="SSF103473">
    <property type="entry name" value="MFS general substrate transporter"/>
    <property type="match status" value="1"/>
</dbReference>
<dbReference type="AlphaFoldDB" id="A0A841GTG3"/>
<accession>A0A841GTG3</accession>
<feature type="domain" description="Major facilitator superfamily (MFS) profile" evidence="9">
    <location>
        <begin position="31"/>
        <end position="534"/>
    </location>
</feature>
<protein>
    <submittedName>
        <fullName evidence="10">DHA2 family multidrug resistance protein</fullName>
    </submittedName>
</protein>
<feature type="transmembrane region" description="Helical" evidence="8">
    <location>
        <begin position="505"/>
        <end position="528"/>
    </location>
</feature>
<gene>
    <name evidence="10" type="ORF">HNQ61_001476</name>
</gene>
<keyword evidence="2" id="KW-0813">Transport</keyword>
<feature type="transmembrane region" description="Helical" evidence="8">
    <location>
        <begin position="182"/>
        <end position="205"/>
    </location>
</feature>
<evidence type="ECO:0000259" key="9">
    <source>
        <dbReference type="PROSITE" id="PS50850"/>
    </source>
</evidence>
<dbReference type="PANTHER" id="PTHR23501:SF174">
    <property type="entry name" value="MULTIDRUG EXPORT PROTEIN EMRB-RELATED"/>
    <property type="match status" value="1"/>
</dbReference>
<feature type="transmembrane region" description="Helical" evidence="8">
    <location>
        <begin position="67"/>
        <end position="90"/>
    </location>
</feature>
<dbReference type="Gene3D" id="1.20.1250.20">
    <property type="entry name" value="MFS general substrate transporter like domains"/>
    <property type="match status" value="1"/>
</dbReference>
<dbReference type="GO" id="GO:0022857">
    <property type="term" value="F:transmembrane transporter activity"/>
    <property type="evidence" value="ECO:0007669"/>
    <property type="project" value="InterPro"/>
</dbReference>
<keyword evidence="3" id="KW-1003">Cell membrane</keyword>
<feature type="transmembrane region" description="Helical" evidence="8">
    <location>
        <begin position="97"/>
        <end position="116"/>
    </location>
</feature>
<dbReference type="Gene3D" id="1.20.1720.10">
    <property type="entry name" value="Multidrug resistance protein D"/>
    <property type="match status" value="1"/>
</dbReference>
<evidence type="ECO:0000313" key="10">
    <source>
        <dbReference type="EMBL" id="MBB6069859.1"/>
    </source>
</evidence>